<proteinExistence type="predicted"/>
<name>F6RLL0_CIOIN</name>
<dbReference type="InterPro" id="IPR001611">
    <property type="entry name" value="Leu-rich_rpt"/>
</dbReference>
<reference evidence="5" key="3">
    <citation type="submission" date="2025-08" db="UniProtKB">
        <authorList>
            <consortium name="Ensembl"/>
        </authorList>
    </citation>
    <scope>IDENTIFICATION</scope>
</reference>
<accession>F6RLL0</accession>
<dbReference type="Pfam" id="PF00560">
    <property type="entry name" value="LRR_1"/>
    <property type="match status" value="1"/>
</dbReference>
<keyword evidence="2 4" id="KW-0732">Signal</keyword>
<evidence type="ECO:0000256" key="1">
    <source>
        <dbReference type="ARBA" id="ARBA00022614"/>
    </source>
</evidence>
<dbReference type="Ensembl" id="ENSCINT00000024180.2">
    <property type="protein sequence ID" value="ENSCINP00000023934.2"/>
    <property type="gene ID" value="ENSCING00000012932.2"/>
</dbReference>
<evidence type="ECO:0008006" key="7">
    <source>
        <dbReference type="Google" id="ProtNLM"/>
    </source>
</evidence>
<dbReference type="PANTHER" id="PTHR24369">
    <property type="entry name" value="ANTIGEN BSP, PUTATIVE-RELATED"/>
    <property type="match status" value="1"/>
</dbReference>
<dbReference type="InterPro" id="IPR050541">
    <property type="entry name" value="LRR_TM_domain-containing"/>
</dbReference>
<dbReference type="SUPFAM" id="SSF52058">
    <property type="entry name" value="L domain-like"/>
    <property type="match status" value="1"/>
</dbReference>
<dbReference type="PRINTS" id="PR00019">
    <property type="entry name" value="LEURICHRPT"/>
</dbReference>
<dbReference type="OMA" id="ITIMRMS"/>
<feature type="chain" id="PRO_5003345673" description="LRRNT domain-containing protein" evidence="4">
    <location>
        <begin position="22"/>
        <end position="322"/>
    </location>
</feature>
<dbReference type="EMBL" id="EAAA01002980">
    <property type="status" value="NOT_ANNOTATED_CDS"/>
    <property type="molecule type" value="Genomic_DNA"/>
</dbReference>
<feature type="signal peptide" evidence="4">
    <location>
        <begin position="1"/>
        <end position="21"/>
    </location>
</feature>
<keyword evidence="1" id="KW-0433">Leucine-rich repeat</keyword>
<dbReference type="InterPro" id="IPR003591">
    <property type="entry name" value="Leu-rich_rpt_typical-subtyp"/>
</dbReference>
<dbReference type="STRING" id="7719.ENSCINP00000023934"/>
<dbReference type="PANTHER" id="PTHR24369:SF210">
    <property type="entry name" value="CHAOPTIN-RELATED"/>
    <property type="match status" value="1"/>
</dbReference>
<dbReference type="Pfam" id="PF13855">
    <property type="entry name" value="LRR_8"/>
    <property type="match status" value="2"/>
</dbReference>
<reference evidence="5" key="2">
    <citation type="journal article" date="2008" name="Genome Biol.">
        <title>Improved genome assembly and evidence-based global gene model set for the chordate Ciona intestinalis: new insight into intron and operon populations.</title>
        <authorList>
            <person name="Satou Y."/>
            <person name="Mineta K."/>
            <person name="Ogasawara M."/>
            <person name="Sasakura Y."/>
            <person name="Shoguchi E."/>
            <person name="Ueno K."/>
            <person name="Yamada L."/>
            <person name="Matsumoto J."/>
            <person name="Wasserscheid J."/>
            <person name="Dewar K."/>
            <person name="Wiley G.B."/>
            <person name="Macmil S.L."/>
            <person name="Roe B.A."/>
            <person name="Zeller R.W."/>
            <person name="Hastings K.E."/>
            <person name="Lemaire P."/>
            <person name="Lindquist E."/>
            <person name="Endo T."/>
            <person name="Hotta K."/>
            <person name="Inaba K."/>
        </authorList>
    </citation>
    <scope>NUCLEOTIDE SEQUENCE [LARGE SCALE GENOMIC DNA]</scope>
    <source>
        <strain evidence="5">wild type</strain>
    </source>
</reference>
<sequence length="322" mass="37424">MEHLFVYLLLVLLVSTERSRGSLRWRYDDERCYQSCKCIGTGMKCNVTLYPNLYEPGPTACFEALSFRFYRVNIRCLIKFTITSVPDLRSLDLSGNRMSHFPNTVLQNLPPLQHLNLSRNRLNFFQWGLLPKSIHLKSLDLSNNHLTSLVLLQAQHSFPNLERLYLSNNRLITIMRMSLTLPKLRELNLRNTSLHAINPGVFDSFSNLQKLDLGQNHLKTIPASLFSLLKNLRDLRLNHNLLQRPDLSWFTHMIQNNFSTTVDLQYNPWICDTSIYSFWNFVKELSTDDKNRTLANDLNLVCENPINEKGKTLTCLSFADLE</sequence>
<evidence type="ECO:0000313" key="6">
    <source>
        <dbReference type="Proteomes" id="UP000008144"/>
    </source>
</evidence>
<dbReference type="PROSITE" id="PS51450">
    <property type="entry name" value="LRR"/>
    <property type="match status" value="3"/>
</dbReference>
<dbReference type="SMART" id="SM00369">
    <property type="entry name" value="LRR_TYP"/>
    <property type="match status" value="7"/>
</dbReference>
<dbReference type="HOGENOM" id="CLU_864750_0_0_1"/>
<dbReference type="Gene3D" id="3.80.10.10">
    <property type="entry name" value="Ribonuclease Inhibitor"/>
    <property type="match status" value="2"/>
</dbReference>
<evidence type="ECO:0000256" key="2">
    <source>
        <dbReference type="ARBA" id="ARBA00022729"/>
    </source>
</evidence>
<protein>
    <recommendedName>
        <fullName evidence="7">LRRNT domain-containing protein</fullName>
    </recommendedName>
</protein>
<evidence type="ECO:0000313" key="5">
    <source>
        <dbReference type="Ensembl" id="ENSCINP00000023934.2"/>
    </source>
</evidence>
<dbReference type="Proteomes" id="UP000008144">
    <property type="component" value="Chromosome 9"/>
</dbReference>
<evidence type="ECO:0000256" key="3">
    <source>
        <dbReference type="ARBA" id="ARBA00022737"/>
    </source>
</evidence>
<evidence type="ECO:0000256" key="4">
    <source>
        <dbReference type="SAM" id="SignalP"/>
    </source>
</evidence>
<reference evidence="5" key="4">
    <citation type="submission" date="2025-09" db="UniProtKB">
        <authorList>
            <consortium name="Ensembl"/>
        </authorList>
    </citation>
    <scope>IDENTIFICATION</scope>
</reference>
<keyword evidence="6" id="KW-1185">Reference proteome</keyword>
<dbReference type="InterPro" id="IPR032675">
    <property type="entry name" value="LRR_dom_sf"/>
</dbReference>
<dbReference type="AlphaFoldDB" id="F6RLL0"/>
<dbReference type="GeneTree" id="ENSGT00940000161095"/>
<keyword evidence="3" id="KW-0677">Repeat</keyword>
<organism evidence="5 6">
    <name type="scientific">Ciona intestinalis</name>
    <name type="common">Transparent sea squirt</name>
    <name type="synonym">Ascidia intestinalis</name>
    <dbReference type="NCBI Taxonomy" id="7719"/>
    <lineage>
        <taxon>Eukaryota</taxon>
        <taxon>Metazoa</taxon>
        <taxon>Chordata</taxon>
        <taxon>Tunicata</taxon>
        <taxon>Ascidiacea</taxon>
        <taxon>Phlebobranchia</taxon>
        <taxon>Cionidae</taxon>
        <taxon>Ciona</taxon>
    </lineage>
</organism>
<reference evidence="6" key="1">
    <citation type="journal article" date="2002" name="Science">
        <title>The draft genome of Ciona intestinalis: insights into chordate and vertebrate origins.</title>
        <authorList>
            <person name="Dehal P."/>
            <person name="Satou Y."/>
            <person name="Campbell R.K."/>
            <person name="Chapman J."/>
            <person name="Degnan B."/>
            <person name="De Tomaso A."/>
            <person name="Davidson B."/>
            <person name="Di Gregorio A."/>
            <person name="Gelpke M."/>
            <person name="Goodstein D.M."/>
            <person name="Harafuji N."/>
            <person name="Hastings K.E."/>
            <person name="Ho I."/>
            <person name="Hotta K."/>
            <person name="Huang W."/>
            <person name="Kawashima T."/>
            <person name="Lemaire P."/>
            <person name="Martinez D."/>
            <person name="Meinertzhagen I.A."/>
            <person name="Necula S."/>
            <person name="Nonaka M."/>
            <person name="Putnam N."/>
            <person name="Rash S."/>
            <person name="Saiga H."/>
            <person name="Satake M."/>
            <person name="Terry A."/>
            <person name="Yamada L."/>
            <person name="Wang H.G."/>
            <person name="Awazu S."/>
            <person name="Azumi K."/>
            <person name="Boore J."/>
            <person name="Branno M."/>
            <person name="Chin-Bow S."/>
            <person name="DeSantis R."/>
            <person name="Doyle S."/>
            <person name="Francino P."/>
            <person name="Keys D.N."/>
            <person name="Haga S."/>
            <person name="Hayashi H."/>
            <person name="Hino K."/>
            <person name="Imai K.S."/>
            <person name="Inaba K."/>
            <person name="Kano S."/>
            <person name="Kobayashi K."/>
            <person name="Kobayashi M."/>
            <person name="Lee B.I."/>
            <person name="Makabe K.W."/>
            <person name="Manohar C."/>
            <person name="Matassi G."/>
            <person name="Medina M."/>
            <person name="Mochizuki Y."/>
            <person name="Mount S."/>
            <person name="Morishita T."/>
            <person name="Miura S."/>
            <person name="Nakayama A."/>
            <person name="Nishizaka S."/>
            <person name="Nomoto H."/>
            <person name="Ohta F."/>
            <person name="Oishi K."/>
            <person name="Rigoutsos I."/>
            <person name="Sano M."/>
            <person name="Sasaki A."/>
            <person name="Sasakura Y."/>
            <person name="Shoguchi E."/>
            <person name="Shin-i T."/>
            <person name="Spagnuolo A."/>
            <person name="Stainier D."/>
            <person name="Suzuki M.M."/>
            <person name="Tassy O."/>
            <person name="Takatori N."/>
            <person name="Tokuoka M."/>
            <person name="Yagi K."/>
            <person name="Yoshizaki F."/>
            <person name="Wada S."/>
            <person name="Zhang C."/>
            <person name="Hyatt P.D."/>
            <person name="Larimer F."/>
            <person name="Detter C."/>
            <person name="Doggett N."/>
            <person name="Glavina T."/>
            <person name="Hawkins T."/>
            <person name="Richardson P."/>
            <person name="Lucas S."/>
            <person name="Kohara Y."/>
            <person name="Levine M."/>
            <person name="Satoh N."/>
            <person name="Rokhsar D.S."/>
        </authorList>
    </citation>
    <scope>NUCLEOTIDE SEQUENCE [LARGE SCALE GENOMIC DNA]</scope>
</reference>
<dbReference type="InParanoid" id="F6RLL0"/>